<dbReference type="Gene3D" id="2.170.130.10">
    <property type="entry name" value="TonB-dependent receptor, plug domain"/>
    <property type="match status" value="1"/>
</dbReference>
<dbReference type="NCBIfam" id="TIGR04057">
    <property type="entry name" value="SusC_RagA_signa"/>
    <property type="match status" value="1"/>
</dbReference>
<keyword evidence="2 7" id="KW-0813">Transport</keyword>
<feature type="chain" id="PRO_5046774622" evidence="9">
    <location>
        <begin position="22"/>
        <end position="1034"/>
    </location>
</feature>
<evidence type="ECO:0000256" key="3">
    <source>
        <dbReference type="ARBA" id="ARBA00022452"/>
    </source>
</evidence>
<evidence type="ECO:0000256" key="8">
    <source>
        <dbReference type="SAM" id="MobiDB-lite"/>
    </source>
</evidence>
<dbReference type="NCBIfam" id="TIGR04056">
    <property type="entry name" value="OMP_RagA_SusC"/>
    <property type="match status" value="1"/>
</dbReference>
<evidence type="ECO:0000256" key="4">
    <source>
        <dbReference type="ARBA" id="ARBA00022692"/>
    </source>
</evidence>
<dbReference type="Gene3D" id="2.60.40.1120">
    <property type="entry name" value="Carboxypeptidase-like, regulatory domain"/>
    <property type="match status" value="1"/>
</dbReference>
<keyword evidence="6 7" id="KW-0998">Cell outer membrane</keyword>
<feature type="domain" description="TonB-dependent receptor plug" evidence="10">
    <location>
        <begin position="119"/>
        <end position="237"/>
    </location>
</feature>
<keyword evidence="12" id="KW-1185">Reference proteome</keyword>
<dbReference type="InterPro" id="IPR012910">
    <property type="entry name" value="Plug_dom"/>
</dbReference>
<evidence type="ECO:0000256" key="6">
    <source>
        <dbReference type="ARBA" id="ARBA00023237"/>
    </source>
</evidence>
<dbReference type="InterPro" id="IPR023997">
    <property type="entry name" value="TonB-dep_OMP_SusC/RagA_CS"/>
</dbReference>
<dbReference type="InterPro" id="IPR023996">
    <property type="entry name" value="TonB-dep_OMP_SusC/RagA"/>
</dbReference>
<dbReference type="PROSITE" id="PS52016">
    <property type="entry name" value="TONB_DEPENDENT_REC_3"/>
    <property type="match status" value="1"/>
</dbReference>
<dbReference type="RefSeq" id="WP_345221636.1">
    <property type="nucleotide sequence ID" value="NZ_BAABHA010000002.1"/>
</dbReference>
<name>A0ABP8IVD1_9BACT</name>
<comment type="caution">
    <text evidence="11">The sequence shown here is derived from an EMBL/GenBank/DDBJ whole genome shotgun (WGS) entry which is preliminary data.</text>
</comment>
<evidence type="ECO:0000256" key="1">
    <source>
        <dbReference type="ARBA" id="ARBA00004571"/>
    </source>
</evidence>
<dbReference type="InterPro" id="IPR039426">
    <property type="entry name" value="TonB-dep_rcpt-like"/>
</dbReference>
<reference evidence="12" key="1">
    <citation type="journal article" date="2019" name="Int. J. Syst. Evol. Microbiol.">
        <title>The Global Catalogue of Microorganisms (GCM) 10K type strain sequencing project: providing services to taxonomists for standard genome sequencing and annotation.</title>
        <authorList>
            <consortium name="The Broad Institute Genomics Platform"/>
            <consortium name="The Broad Institute Genome Sequencing Center for Infectious Disease"/>
            <person name="Wu L."/>
            <person name="Ma J."/>
        </authorList>
    </citation>
    <scope>NUCLEOTIDE SEQUENCE [LARGE SCALE GENOMIC DNA]</scope>
    <source>
        <strain evidence="12">JCM 17924</strain>
    </source>
</reference>
<dbReference type="InterPro" id="IPR037066">
    <property type="entry name" value="Plug_dom_sf"/>
</dbReference>
<feature type="signal peptide" evidence="9">
    <location>
        <begin position="1"/>
        <end position="21"/>
    </location>
</feature>
<proteinExistence type="inferred from homology"/>
<dbReference type="Pfam" id="PF07715">
    <property type="entry name" value="Plug"/>
    <property type="match status" value="1"/>
</dbReference>
<keyword evidence="9" id="KW-0732">Signal</keyword>
<keyword evidence="11" id="KW-0675">Receptor</keyword>
<evidence type="ECO:0000256" key="5">
    <source>
        <dbReference type="ARBA" id="ARBA00023136"/>
    </source>
</evidence>
<evidence type="ECO:0000313" key="12">
    <source>
        <dbReference type="Proteomes" id="UP001500454"/>
    </source>
</evidence>
<dbReference type="SUPFAM" id="SSF56935">
    <property type="entry name" value="Porins"/>
    <property type="match status" value="1"/>
</dbReference>
<feature type="region of interest" description="Disordered" evidence="8">
    <location>
        <begin position="922"/>
        <end position="949"/>
    </location>
</feature>
<evidence type="ECO:0000256" key="7">
    <source>
        <dbReference type="PROSITE-ProRule" id="PRU01360"/>
    </source>
</evidence>
<dbReference type="Pfam" id="PF13715">
    <property type="entry name" value="CarbopepD_reg_2"/>
    <property type="match status" value="1"/>
</dbReference>
<dbReference type="InterPro" id="IPR008969">
    <property type="entry name" value="CarboxyPept-like_regulatory"/>
</dbReference>
<evidence type="ECO:0000256" key="2">
    <source>
        <dbReference type="ARBA" id="ARBA00022448"/>
    </source>
</evidence>
<protein>
    <submittedName>
        <fullName evidence="11">TonB-dependent receptor</fullName>
    </submittedName>
</protein>
<keyword evidence="3 7" id="KW-1134">Transmembrane beta strand</keyword>
<dbReference type="SUPFAM" id="SSF49464">
    <property type="entry name" value="Carboxypeptidase regulatory domain-like"/>
    <property type="match status" value="1"/>
</dbReference>
<evidence type="ECO:0000256" key="9">
    <source>
        <dbReference type="SAM" id="SignalP"/>
    </source>
</evidence>
<comment type="subcellular location">
    <subcellularLocation>
        <location evidence="1 7">Cell outer membrane</location>
        <topology evidence="1 7">Multi-pass membrane protein</topology>
    </subcellularLocation>
</comment>
<dbReference type="Gene3D" id="2.40.170.20">
    <property type="entry name" value="TonB-dependent receptor, beta-barrel domain"/>
    <property type="match status" value="1"/>
</dbReference>
<gene>
    <name evidence="11" type="ORF">GCM10023186_08130</name>
</gene>
<accession>A0ABP8IVD1</accession>
<dbReference type="Proteomes" id="UP001500454">
    <property type="component" value="Unassembled WGS sequence"/>
</dbReference>
<keyword evidence="5 7" id="KW-0472">Membrane</keyword>
<comment type="similarity">
    <text evidence="7">Belongs to the TonB-dependent receptor family.</text>
</comment>
<keyword evidence="4 7" id="KW-0812">Transmembrane</keyword>
<dbReference type="InterPro" id="IPR036942">
    <property type="entry name" value="Beta-barrel_TonB_sf"/>
</dbReference>
<sequence>MKKTLLMSPLLMISLLQPAAAQVRSISGRVYDRTSGEALPGATVLVKGTSAGVSTNADGTFTLEVPAGGTTLVITSVGYLLTEQQLGKQSRLDIGLAPDLKQLKEVVVVGYGEQSKTLITTAVSTIDNKQFQGQPATGVDQILQGRASGVQVTSSSGTPGGGVSVRIRGNNSITAGSQPLYVVDGTPVLSGSYSDIGTGGQALNALSDINPNDIASIEILKDASAAAIYGSRGSNGVVLITTKRGQSGRTKLNFDMYVGTQEVIKKREPLPGNELVQLIREAYGNVNEAIGGLPPDTTDINTNWQDEIFRSAPISNYTLTLSGGDTKTKILATTSYYDQKGIVIGSGYKRGSGRLNIDFNISDKVKIGTNIGLSRSLSNRIYNDNNIYGVVSGAILVGSYVPVRNPDGTFASEPTGANPAANPVQQATEAVFDSRSTRLVGNTFVEYEPIRDLRIRTNFGTDYINVKEDQFEPSTLPQAFASRGAGTSNSRSEILWLNETTARYNRTFNSDHNLSLLLGASVQSNYQEGQQTSTTNFPGNDIKTVGAGAVNVGAASDITEWSLVSGFSRLNYDYKGKYIVQGSIRRDGSSRFGRNNQYGWFPATSVAWRIGQEGFLTSFTTLSELKLRAGYGRTGNLNIANFASRALWSPSYYGNFAGLAPTQFGNDDLTWEKSGEYNVGLDYGFFDNRILGSVNAFSRKSIDLLLNRQVPSSSGYSTRAENSGAVTSKGLEFDLTTDNIRGANGAFNWTTNLNLSIIRNKITQLATDNQLQGFGSILKVGQPLGAFYGYRVDRIYQSIEEINEDNRMARQLAGRPDDASIFYQFISPTVGNNRGRGTMPGDIRFKDLDGDGRITSADQEIIGSAQPKFFGGMTNTLNWKGFDLSFFVQFTYGNDMYNSTKDFGESMSSVFGQFATVRDRWKSADEPGNGKLPRAAKGDPNSNRRDSDRYVEDGSYARLKTATLGYNLPTHWLRKAHVQSARIYLAGQNLLTFTNYSGLDPEVSTFNTTNTALGTDFLTFPQARTYQLGFNLGF</sequence>
<dbReference type="EMBL" id="BAABHA010000002">
    <property type="protein sequence ID" value="GAA4375438.1"/>
    <property type="molecule type" value="Genomic_DNA"/>
</dbReference>
<evidence type="ECO:0000259" key="10">
    <source>
        <dbReference type="Pfam" id="PF07715"/>
    </source>
</evidence>
<evidence type="ECO:0000313" key="11">
    <source>
        <dbReference type="EMBL" id="GAA4375438.1"/>
    </source>
</evidence>
<organism evidence="11 12">
    <name type="scientific">Hymenobacter koreensis</name>
    <dbReference type="NCBI Taxonomy" id="1084523"/>
    <lineage>
        <taxon>Bacteria</taxon>
        <taxon>Pseudomonadati</taxon>
        <taxon>Bacteroidota</taxon>
        <taxon>Cytophagia</taxon>
        <taxon>Cytophagales</taxon>
        <taxon>Hymenobacteraceae</taxon>
        <taxon>Hymenobacter</taxon>
    </lineage>
</organism>